<comment type="caution">
    <text evidence="2">The sequence shown here is derived from an EMBL/GenBank/DDBJ whole genome shotgun (WGS) entry which is preliminary data.</text>
</comment>
<protein>
    <submittedName>
        <fullName evidence="2">Uncharacterized protein</fullName>
    </submittedName>
</protein>
<dbReference type="AlphaFoldDB" id="A0A6G0HF68"/>
<feature type="region of interest" description="Disordered" evidence="1">
    <location>
        <begin position="36"/>
        <end position="70"/>
    </location>
</feature>
<evidence type="ECO:0000313" key="3">
    <source>
        <dbReference type="Proteomes" id="UP000424527"/>
    </source>
</evidence>
<accession>A0A6G0HF68</accession>
<evidence type="ECO:0000313" key="2">
    <source>
        <dbReference type="EMBL" id="KAE8277671.1"/>
    </source>
</evidence>
<sequence>MMSPLTTPTAAAIASSQREMMEHRTPIRHNNYISQSEADHNYSISTNEPDTPSSQSQDASPTGCDIINVSNRKRTNKGNVCSLGLFKIKDYKRIPRPGPELDLDQGRTRARPGPEPDQGLTWTRAGPGPELDLDQGRTKARPGPGPGPHILITGIMKLDALTDTNKPTWPTVIVFVL</sequence>
<feature type="region of interest" description="Disordered" evidence="1">
    <location>
        <begin position="94"/>
        <end position="148"/>
    </location>
</feature>
<reference evidence="2 3" key="1">
    <citation type="submission" date="2019-07" db="EMBL/GenBank/DDBJ databases">
        <title>Chromosome genome assembly for large yellow croaker.</title>
        <authorList>
            <person name="Xiao S."/>
        </authorList>
    </citation>
    <scope>NUCLEOTIDE SEQUENCE [LARGE SCALE GENOMIC DNA]</scope>
    <source>
        <strain evidence="2">JMULYC20181020</strain>
        <tissue evidence="2">Muscle</tissue>
    </source>
</reference>
<keyword evidence="3" id="KW-1185">Reference proteome</keyword>
<feature type="compositionally biased region" description="Polar residues" evidence="1">
    <location>
        <begin position="36"/>
        <end position="60"/>
    </location>
</feature>
<name>A0A6G0HF68_LARCR</name>
<feature type="compositionally biased region" description="Polar residues" evidence="1">
    <location>
        <begin position="1"/>
        <end position="18"/>
    </location>
</feature>
<evidence type="ECO:0000256" key="1">
    <source>
        <dbReference type="SAM" id="MobiDB-lite"/>
    </source>
</evidence>
<gene>
    <name evidence="2" type="ORF">D5F01_LYC24327</name>
</gene>
<organism evidence="2 3">
    <name type="scientific">Larimichthys crocea</name>
    <name type="common">Large yellow croaker</name>
    <name type="synonym">Pseudosciaena crocea</name>
    <dbReference type="NCBI Taxonomy" id="215358"/>
    <lineage>
        <taxon>Eukaryota</taxon>
        <taxon>Metazoa</taxon>
        <taxon>Chordata</taxon>
        <taxon>Craniata</taxon>
        <taxon>Vertebrata</taxon>
        <taxon>Euteleostomi</taxon>
        <taxon>Actinopterygii</taxon>
        <taxon>Neopterygii</taxon>
        <taxon>Teleostei</taxon>
        <taxon>Neoteleostei</taxon>
        <taxon>Acanthomorphata</taxon>
        <taxon>Eupercaria</taxon>
        <taxon>Sciaenidae</taxon>
        <taxon>Larimichthys</taxon>
    </lineage>
</organism>
<proteinExistence type="predicted"/>
<dbReference type="Proteomes" id="UP000424527">
    <property type="component" value="Unassembled WGS sequence"/>
</dbReference>
<feature type="region of interest" description="Disordered" evidence="1">
    <location>
        <begin position="1"/>
        <end position="20"/>
    </location>
</feature>
<dbReference type="EMBL" id="REGW02000293">
    <property type="protein sequence ID" value="KAE8277671.1"/>
    <property type="molecule type" value="Genomic_DNA"/>
</dbReference>